<dbReference type="InterPro" id="IPR023346">
    <property type="entry name" value="Lysozyme-like_dom_sf"/>
</dbReference>
<reference evidence="3 4" key="1">
    <citation type="submission" date="2021-05" db="EMBL/GenBank/DDBJ databases">
        <title>Draft Whole Genome Sequencing Of Biosensor Chromobacterium violaceum Strain CV026 Reveals A Regulatory RNA In Chromobacterium violaceum Phenotype Regulatory Network.</title>
        <authorList>
            <person name="Hong K.W."/>
            <person name="Chan K.G."/>
            <person name="Chang C.-Y."/>
        </authorList>
    </citation>
    <scope>NUCLEOTIDE SEQUENCE [LARGE SCALE GENOMIC DNA]</scope>
    <source>
        <strain evidence="3 4">ATCC 31532</strain>
    </source>
</reference>
<dbReference type="PROSITE" id="PS60000">
    <property type="entry name" value="CHITOSANASE_46_80"/>
    <property type="match status" value="1"/>
</dbReference>
<dbReference type="Pfam" id="PF01374">
    <property type="entry name" value="Glyco_hydro_46"/>
    <property type="match status" value="2"/>
</dbReference>
<feature type="domain" description="Chitin-binding type-3" evidence="2">
    <location>
        <begin position="77"/>
        <end position="124"/>
    </location>
</feature>
<dbReference type="Gene3D" id="2.10.10.20">
    <property type="entry name" value="Carbohydrate-binding module superfamily 5/12"/>
    <property type="match status" value="1"/>
</dbReference>
<dbReference type="EMBL" id="JAHDTB010000028">
    <property type="protein sequence ID" value="MBW8289992.1"/>
    <property type="molecule type" value="Genomic_DNA"/>
</dbReference>
<dbReference type="Gene3D" id="3.30.386.10">
    <property type="entry name" value="Chitosanase, subunit A, domain 2"/>
    <property type="match status" value="1"/>
</dbReference>
<organism evidence="3 4">
    <name type="scientific">Chromobacterium subtsugae</name>
    <dbReference type="NCBI Taxonomy" id="251747"/>
    <lineage>
        <taxon>Bacteria</taxon>
        <taxon>Pseudomonadati</taxon>
        <taxon>Pseudomonadota</taxon>
        <taxon>Betaproteobacteria</taxon>
        <taxon>Neisseriales</taxon>
        <taxon>Chromobacteriaceae</taxon>
        <taxon>Chromobacterium</taxon>
    </lineage>
</organism>
<gene>
    <name evidence="3" type="ORF">KIF53_20340</name>
</gene>
<dbReference type="InterPro" id="IPR036573">
    <property type="entry name" value="CBM_sf_5/12"/>
</dbReference>
<dbReference type="SUPFAM" id="SSF51055">
    <property type="entry name" value="Carbohydrate binding domain"/>
    <property type="match status" value="1"/>
</dbReference>
<dbReference type="InterPro" id="IPR000400">
    <property type="entry name" value="Glyco_hydro_46"/>
</dbReference>
<proteinExistence type="predicted"/>
<evidence type="ECO:0000259" key="2">
    <source>
        <dbReference type="SMART" id="SM00495"/>
    </source>
</evidence>
<dbReference type="SUPFAM" id="SSF53955">
    <property type="entry name" value="Lysozyme-like"/>
    <property type="match status" value="1"/>
</dbReference>
<evidence type="ECO:0000313" key="4">
    <source>
        <dbReference type="Proteomes" id="UP000711178"/>
    </source>
</evidence>
<sequence length="396" mass="41759">MAYKSVCLTACPQRRPPRYFATISENALKNASARQLSTILKTCLPLLAALALANQAAAQGSHAGAPARQAAHLQACGAAWDAAAPYPAGSLASRGGVNYTAAYWTQGNAPSADSAGAGQPWIAGASCRPAAKTAAKAADHDANFSPATLQFLKANTGLDGEQWDNIMKLINKPEQDSLDWTKFYGYCEDIGDKRGFTIGIFGATTGGPNDGGPDAPALFKAFDAASGAANPSIIGGLNRAGAHGAMQGAILKISDDKKTFCNKIGALQNNAAWREAMWRTFYAVYIQFSVQQARQRGFNSALTIGSFVDTALNQGASGDSGTLAGVLSRSGNSADEKTFLTRFYAERSKIVDSNDYNQPPNGKNRVKQWSTLLGMGETDLKNADAVVLKVTGWQMK</sequence>
<dbReference type="InterPro" id="IPR003610">
    <property type="entry name" value="CBM5/12"/>
</dbReference>
<dbReference type="Proteomes" id="UP000711178">
    <property type="component" value="Unassembled WGS sequence"/>
</dbReference>
<protein>
    <submittedName>
        <fullName evidence="3">Chitosanase</fullName>
    </submittedName>
</protein>
<evidence type="ECO:0000256" key="1">
    <source>
        <dbReference type="ARBA" id="ARBA00022801"/>
    </source>
</evidence>
<dbReference type="Gene3D" id="1.20.141.10">
    <property type="entry name" value="Chitosanase, subunit A, domain 1"/>
    <property type="match status" value="1"/>
</dbReference>
<dbReference type="SMART" id="SM00495">
    <property type="entry name" value="ChtBD3"/>
    <property type="match status" value="1"/>
</dbReference>
<comment type="caution">
    <text evidence="3">The sequence shown here is derived from an EMBL/GenBank/DDBJ whole genome shotgun (WGS) entry which is preliminary data.</text>
</comment>
<accession>A0ABS7FIV7</accession>
<keyword evidence="1" id="KW-0378">Hydrolase</keyword>
<dbReference type="InterPro" id="IPR023099">
    <property type="entry name" value="Glyco_hydro_46_N"/>
</dbReference>
<dbReference type="CDD" id="cd12215">
    <property type="entry name" value="ChiC_BD"/>
    <property type="match status" value="1"/>
</dbReference>
<evidence type="ECO:0000313" key="3">
    <source>
        <dbReference type="EMBL" id="MBW8289992.1"/>
    </source>
</evidence>
<name>A0ABS7FIV7_9NEIS</name>
<keyword evidence="4" id="KW-1185">Reference proteome</keyword>